<dbReference type="InterPro" id="IPR039420">
    <property type="entry name" value="WalR-like"/>
</dbReference>
<evidence type="ECO:0000259" key="4">
    <source>
        <dbReference type="PROSITE" id="PS50110"/>
    </source>
</evidence>
<gene>
    <name evidence="5" type="ORF">WHI96_14530</name>
</gene>
<dbReference type="InterPro" id="IPR001789">
    <property type="entry name" value="Sig_transdc_resp-reg_receiver"/>
</dbReference>
<dbReference type="PANTHER" id="PTHR43214:SF43">
    <property type="entry name" value="TWO-COMPONENT RESPONSE REGULATOR"/>
    <property type="match status" value="1"/>
</dbReference>
<dbReference type="Pfam" id="PF00072">
    <property type="entry name" value="Response_reg"/>
    <property type="match status" value="1"/>
</dbReference>
<evidence type="ECO:0000256" key="1">
    <source>
        <dbReference type="ARBA" id="ARBA00022553"/>
    </source>
</evidence>
<dbReference type="EMBL" id="JBEDNP010000008">
    <property type="protein sequence ID" value="MEQ3540042.1"/>
    <property type="molecule type" value="Genomic_DNA"/>
</dbReference>
<dbReference type="PROSITE" id="PS50110">
    <property type="entry name" value="RESPONSE_REGULATORY"/>
    <property type="match status" value="1"/>
</dbReference>
<dbReference type="Gene3D" id="3.40.50.2300">
    <property type="match status" value="1"/>
</dbReference>
<proteinExistence type="predicted"/>
<protein>
    <submittedName>
        <fullName evidence="5">Response regulator transcription factor</fullName>
    </submittedName>
</protein>
<dbReference type="InterPro" id="IPR016032">
    <property type="entry name" value="Sig_transdc_resp-reg_C-effctor"/>
</dbReference>
<keyword evidence="6" id="KW-1185">Reference proteome</keyword>
<feature type="domain" description="Response regulatory" evidence="4">
    <location>
        <begin position="5"/>
        <end position="118"/>
    </location>
</feature>
<comment type="caution">
    <text evidence="5">The sequence shown here is derived from an EMBL/GenBank/DDBJ whole genome shotgun (WGS) entry which is preliminary data.</text>
</comment>
<accession>A0ABV1JVQ3</accession>
<dbReference type="PRINTS" id="PR00038">
    <property type="entry name" value="HTHLUXR"/>
</dbReference>
<sequence>MTSLTVAGVDDHPIVLTGLRAHLEAAGAGIVWAAAASTVDELIVGDPPDVVLLDVRLGDGSDVADNVTRLRAWGAAVLLFTTERRPAPVRRGIEAGASGLVLKGDPEDGLIEAIRCAGGGTVYVSSELAHQIVNDPAGRVRLSERQLDVLRMMARGVPRRSIAEQLFVTPGTLQTYRERALAAYAARGVLFKDSTELPWRAYADGHLDLDPG</sequence>
<keyword evidence="1 3" id="KW-0597">Phosphoprotein</keyword>
<reference evidence="5 6" key="1">
    <citation type="submission" date="2024-03" db="EMBL/GenBank/DDBJ databases">
        <title>Draft genome sequence of Pseudonocardia tropica JCM 19149.</title>
        <authorList>
            <person name="Butdee W."/>
            <person name="Duangmal K."/>
        </authorList>
    </citation>
    <scope>NUCLEOTIDE SEQUENCE [LARGE SCALE GENOMIC DNA]</scope>
    <source>
        <strain evidence="5 6">JCM 19149</strain>
    </source>
</reference>
<evidence type="ECO:0000313" key="6">
    <source>
        <dbReference type="Proteomes" id="UP001464923"/>
    </source>
</evidence>
<dbReference type="RefSeq" id="WP_345646598.1">
    <property type="nucleotide sequence ID" value="NZ_BAABLY010000041.1"/>
</dbReference>
<evidence type="ECO:0000256" key="2">
    <source>
        <dbReference type="ARBA" id="ARBA00023125"/>
    </source>
</evidence>
<dbReference type="SMART" id="SM00421">
    <property type="entry name" value="HTH_LUXR"/>
    <property type="match status" value="1"/>
</dbReference>
<dbReference type="InterPro" id="IPR058245">
    <property type="entry name" value="NreC/VraR/RcsB-like_REC"/>
</dbReference>
<keyword evidence="2" id="KW-0238">DNA-binding</keyword>
<dbReference type="SMART" id="SM00448">
    <property type="entry name" value="REC"/>
    <property type="match status" value="1"/>
</dbReference>
<dbReference type="Pfam" id="PF00196">
    <property type="entry name" value="GerE"/>
    <property type="match status" value="1"/>
</dbReference>
<evidence type="ECO:0000256" key="3">
    <source>
        <dbReference type="PROSITE-ProRule" id="PRU00169"/>
    </source>
</evidence>
<dbReference type="InterPro" id="IPR000792">
    <property type="entry name" value="Tscrpt_reg_LuxR_C"/>
</dbReference>
<dbReference type="SUPFAM" id="SSF52172">
    <property type="entry name" value="CheY-like"/>
    <property type="match status" value="1"/>
</dbReference>
<organism evidence="5 6">
    <name type="scientific">Pseudonocardia tropica</name>
    <dbReference type="NCBI Taxonomy" id="681289"/>
    <lineage>
        <taxon>Bacteria</taxon>
        <taxon>Bacillati</taxon>
        <taxon>Actinomycetota</taxon>
        <taxon>Actinomycetes</taxon>
        <taxon>Pseudonocardiales</taxon>
        <taxon>Pseudonocardiaceae</taxon>
        <taxon>Pseudonocardia</taxon>
    </lineage>
</organism>
<name>A0ABV1JVQ3_9PSEU</name>
<dbReference type="SUPFAM" id="SSF46894">
    <property type="entry name" value="C-terminal effector domain of the bipartite response regulators"/>
    <property type="match status" value="1"/>
</dbReference>
<dbReference type="PANTHER" id="PTHR43214">
    <property type="entry name" value="TWO-COMPONENT RESPONSE REGULATOR"/>
    <property type="match status" value="1"/>
</dbReference>
<dbReference type="Proteomes" id="UP001464923">
    <property type="component" value="Unassembled WGS sequence"/>
</dbReference>
<evidence type="ECO:0000313" key="5">
    <source>
        <dbReference type="EMBL" id="MEQ3540042.1"/>
    </source>
</evidence>
<dbReference type="CDD" id="cd17535">
    <property type="entry name" value="REC_NarL-like"/>
    <property type="match status" value="1"/>
</dbReference>
<feature type="modified residue" description="4-aspartylphosphate" evidence="3">
    <location>
        <position position="54"/>
    </location>
</feature>
<dbReference type="InterPro" id="IPR011006">
    <property type="entry name" value="CheY-like_superfamily"/>
</dbReference>